<protein>
    <submittedName>
        <fullName evidence="1">Uncharacterized protein</fullName>
    </submittedName>
</protein>
<evidence type="ECO:0000313" key="1">
    <source>
        <dbReference type="EMBL" id="KAI0047725.1"/>
    </source>
</evidence>
<organism evidence="1 2">
    <name type="scientific">Auriscalpium vulgare</name>
    <dbReference type="NCBI Taxonomy" id="40419"/>
    <lineage>
        <taxon>Eukaryota</taxon>
        <taxon>Fungi</taxon>
        <taxon>Dikarya</taxon>
        <taxon>Basidiomycota</taxon>
        <taxon>Agaricomycotina</taxon>
        <taxon>Agaricomycetes</taxon>
        <taxon>Russulales</taxon>
        <taxon>Auriscalpiaceae</taxon>
        <taxon>Auriscalpium</taxon>
    </lineage>
</organism>
<reference evidence="1" key="1">
    <citation type="submission" date="2021-02" db="EMBL/GenBank/DDBJ databases">
        <authorList>
            <consortium name="DOE Joint Genome Institute"/>
            <person name="Ahrendt S."/>
            <person name="Looney B.P."/>
            <person name="Miyauchi S."/>
            <person name="Morin E."/>
            <person name="Drula E."/>
            <person name="Courty P.E."/>
            <person name="Chicoki N."/>
            <person name="Fauchery L."/>
            <person name="Kohler A."/>
            <person name="Kuo A."/>
            <person name="Labutti K."/>
            <person name="Pangilinan J."/>
            <person name="Lipzen A."/>
            <person name="Riley R."/>
            <person name="Andreopoulos W."/>
            <person name="He G."/>
            <person name="Johnson J."/>
            <person name="Barry K.W."/>
            <person name="Grigoriev I.V."/>
            <person name="Nagy L."/>
            <person name="Hibbett D."/>
            <person name="Henrissat B."/>
            <person name="Matheny P.B."/>
            <person name="Labbe J."/>
            <person name="Martin F."/>
        </authorList>
    </citation>
    <scope>NUCLEOTIDE SEQUENCE</scope>
    <source>
        <strain evidence="1">FP105234-sp</strain>
    </source>
</reference>
<dbReference type="EMBL" id="MU275899">
    <property type="protein sequence ID" value="KAI0047725.1"/>
    <property type="molecule type" value="Genomic_DNA"/>
</dbReference>
<comment type="caution">
    <text evidence="1">The sequence shown here is derived from an EMBL/GenBank/DDBJ whole genome shotgun (WGS) entry which is preliminary data.</text>
</comment>
<keyword evidence="2" id="KW-1185">Reference proteome</keyword>
<evidence type="ECO:0000313" key="2">
    <source>
        <dbReference type="Proteomes" id="UP000814033"/>
    </source>
</evidence>
<gene>
    <name evidence="1" type="ORF">FA95DRAFT_1199524</name>
</gene>
<accession>A0ACB8RUU6</accession>
<name>A0ACB8RUU6_9AGAM</name>
<proteinExistence type="predicted"/>
<reference evidence="1" key="2">
    <citation type="journal article" date="2022" name="New Phytol.">
        <title>Evolutionary transition to the ectomycorrhizal habit in the genomes of a hyperdiverse lineage of mushroom-forming fungi.</title>
        <authorList>
            <person name="Looney B."/>
            <person name="Miyauchi S."/>
            <person name="Morin E."/>
            <person name="Drula E."/>
            <person name="Courty P.E."/>
            <person name="Kohler A."/>
            <person name="Kuo A."/>
            <person name="LaButti K."/>
            <person name="Pangilinan J."/>
            <person name="Lipzen A."/>
            <person name="Riley R."/>
            <person name="Andreopoulos W."/>
            <person name="He G."/>
            <person name="Johnson J."/>
            <person name="Nolan M."/>
            <person name="Tritt A."/>
            <person name="Barry K.W."/>
            <person name="Grigoriev I.V."/>
            <person name="Nagy L.G."/>
            <person name="Hibbett D."/>
            <person name="Henrissat B."/>
            <person name="Matheny P.B."/>
            <person name="Labbe J."/>
            <person name="Martin F.M."/>
        </authorList>
    </citation>
    <scope>NUCLEOTIDE SEQUENCE</scope>
    <source>
        <strain evidence="1">FP105234-sp</strain>
    </source>
</reference>
<dbReference type="Proteomes" id="UP000814033">
    <property type="component" value="Unassembled WGS sequence"/>
</dbReference>
<sequence length="632" mass="69760">MPTYNFREPDLESVSSHHRECRAFWSSNALSRVSQLAGGALRAVDLPLPAATLKDNLAGDRSLRDVKHVLYTERNNERAAMERAWDQVSAAYTARIEVAEAALLAHRQQHNALVPVSRVPPEILSTVFTFLLDIDPPQALHASNYKLSSTFGWLAVTYVCRHWRQVALQQSSLWSHVTLTFGSQWAATFLSRARNLPISIQVHKRTTDRSAVPDAKFWQLEFLAENMQRTECLHTVDLHDLLALTAPAPLLHTLHLQIDDEEPFSGLFGGCTPALLHLHLSSPIEAPQPWTSSLFTQLVTLDMRYVAPWDDPSALDSILDALEHMSALERLEVKLQIQDEPRYHPLGNLSPHRTVRLARLSYLGLITSIFSCQIFLKCISIAPDTSVECDLYGVRLAEENSTFFQNLLLRVPADTTAEFHHPGSRLSISSIPSQYDGMEILEVTAEGAFFVATLSMKFFLGSIGPSVWITSGLVTTALAACDLRELTISSDAFENEHVWLTSLGHARALRHLTVEGSAAVSLCAALRLCVPSTDIASTGPAPCFLPALAILVLADVRLSVGGEVGDESPLVADALPRCLAMRASAGCVLEELDVMRCDVYEEWVARMREMLPGMRVAWDEGACEQVRVSASA</sequence>